<name>A0A2P6U1U2_CHLSO</name>
<feature type="region of interest" description="Disordered" evidence="5">
    <location>
        <begin position="61"/>
        <end position="121"/>
    </location>
</feature>
<dbReference type="InterPro" id="IPR009057">
    <property type="entry name" value="Homeodomain-like_sf"/>
</dbReference>
<reference evidence="7 8" key="1">
    <citation type="journal article" date="2018" name="Plant J.">
        <title>Genome sequences of Chlorella sorokiniana UTEX 1602 and Micractinium conductrix SAG 241.80: implications to maltose excretion by a green alga.</title>
        <authorList>
            <person name="Arriola M.B."/>
            <person name="Velmurugan N."/>
            <person name="Zhang Y."/>
            <person name="Plunkett M.H."/>
            <person name="Hondzo H."/>
            <person name="Barney B.M."/>
        </authorList>
    </citation>
    <scope>NUCLEOTIDE SEQUENCE [LARGE SCALE GENOMIC DNA]</scope>
    <source>
        <strain evidence="8">UTEX 1602</strain>
    </source>
</reference>
<feature type="domain" description="Wings apart-like protein C-terminal" evidence="6">
    <location>
        <begin position="842"/>
        <end position="1203"/>
    </location>
</feature>
<dbReference type="PANTHER" id="PTHR22100:SF13">
    <property type="entry name" value="WINGS APART-LIKE PROTEIN HOMOLOG"/>
    <property type="match status" value="1"/>
</dbReference>
<feature type="compositionally biased region" description="Low complexity" evidence="5">
    <location>
        <begin position="620"/>
        <end position="674"/>
    </location>
</feature>
<feature type="compositionally biased region" description="Low complexity" evidence="5">
    <location>
        <begin position="711"/>
        <end position="733"/>
    </location>
</feature>
<dbReference type="InterPro" id="IPR039874">
    <property type="entry name" value="WAPL"/>
</dbReference>
<dbReference type="NCBIfam" id="TIGR01557">
    <property type="entry name" value="myb_SHAQKYF"/>
    <property type="match status" value="1"/>
</dbReference>
<dbReference type="Proteomes" id="UP000239899">
    <property type="component" value="Unassembled WGS sequence"/>
</dbReference>
<dbReference type="InterPro" id="IPR006447">
    <property type="entry name" value="Myb_dom_plants"/>
</dbReference>
<feature type="compositionally biased region" description="Low complexity" evidence="5">
    <location>
        <begin position="596"/>
        <end position="607"/>
    </location>
</feature>
<evidence type="ECO:0000313" key="7">
    <source>
        <dbReference type="EMBL" id="PRW60286.1"/>
    </source>
</evidence>
<evidence type="ECO:0000256" key="2">
    <source>
        <dbReference type="ARBA" id="ARBA00023015"/>
    </source>
</evidence>
<dbReference type="Gene3D" id="1.10.10.60">
    <property type="entry name" value="Homeodomain-like"/>
    <property type="match status" value="1"/>
</dbReference>
<dbReference type="OrthoDB" id="515210at2759"/>
<comment type="caution">
    <text evidence="7">The sequence shown here is derived from an EMBL/GenBank/DDBJ whole genome shotgun (WGS) entry which is preliminary data.</text>
</comment>
<dbReference type="Gene3D" id="1.25.10.10">
    <property type="entry name" value="Leucine-rich Repeat Variant"/>
    <property type="match status" value="1"/>
</dbReference>
<evidence type="ECO:0000256" key="3">
    <source>
        <dbReference type="ARBA" id="ARBA00023163"/>
    </source>
</evidence>
<feature type="compositionally biased region" description="Low complexity" evidence="5">
    <location>
        <begin position="351"/>
        <end position="369"/>
    </location>
</feature>
<protein>
    <recommendedName>
        <fullName evidence="6">Wings apart-like protein C-terminal domain-containing protein</fullName>
    </recommendedName>
</protein>
<feature type="region of interest" description="Disordered" evidence="5">
    <location>
        <begin position="690"/>
        <end position="812"/>
    </location>
</feature>
<dbReference type="PANTHER" id="PTHR22100">
    <property type="entry name" value="WINGS APART-LIKE PROTEIN HOMOLOG"/>
    <property type="match status" value="1"/>
</dbReference>
<feature type="region of interest" description="Disordered" evidence="5">
    <location>
        <begin position="210"/>
        <end position="233"/>
    </location>
</feature>
<feature type="compositionally biased region" description="Low complexity" evidence="5">
    <location>
        <begin position="740"/>
        <end position="757"/>
    </location>
</feature>
<evidence type="ECO:0000256" key="5">
    <source>
        <dbReference type="SAM" id="MobiDB-lite"/>
    </source>
</evidence>
<evidence type="ECO:0000256" key="4">
    <source>
        <dbReference type="ARBA" id="ARBA00023242"/>
    </source>
</evidence>
<feature type="compositionally biased region" description="Acidic residues" evidence="5">
    <location>
        <begin position="88"/>
        <end position="100"/>
    </location>
</feature>
<feature type="compositionally biased region" description="Low complexity" evidence="5">
    <location>
        <begin position="767"/>
        <end position="812"/>
    </location>
</feature>
<dbReference type="STRING" id="3076.A0A2P6U1U2"/>
<organism evidence="7 8">
    <name type="scientific">Chlorella sorokiniana</name>
    <name type="common">Freshwater green alga</name>
    <dbReference type="NCBI Taxonomy" id="3076"/>
    <lineage>
        <taxon>Eukaryota</taxon>
        <taxon>Viridiplantae</taxon>
        <taxon>Chlorophyta</taxon>
        <taxon>core chlorophytes</taxon>
        <taxon>Trebouxiophyceae</taxon>
        <taxon>Chlorellales</taxon>
        <taxon>Chlorellaceae</taxon>
        <taxon>Chlorella clade</taxon>
        <taxon>Chlorella</taxon>
    </lineage>
</organism>
<keyword evidence="2" id="KW-0805">Transcription regulation</keyword>
<dbReference type="EMBL" id="LHPG02000002">
    <property type="protein sequence ID" value="PRW60286.1"/>
    <property type="molecule type" value="Genomic_DNA"/>
</dbReference>
<keyword evidence="3" id="KW-0804">Transcription</keyword>
<feature type="compositionally biased region" description="Polar residues" evidence="5">
    <location>
        <begin position="690"/>
        <end position="703"/>
    </location>
</feature>
<keyword evidence="4" id="KW-0539">Nucleus</keyword>
<feature type="region of interest" description="Disordered" evidence="5">
    <location>
        <begin position="277"/>
        <end position="375"/>
    </location>
</feature>
<comment type="similarity">
    <text evidence="1">Belongs to the WAPL family.</text>
</comment>
<feature type="compositionally biased region" description="Gly residues" evidence="5">
    <location>
        <begin position="554"/>
        <end position="565"/>
    </location>
</feature>
<feature type="region of interest" description="Disordered" evidence="5">
    <location>
        <begin position="547"/>
        <end position="677"/>
    </location>
</feature>
<proteinExistence type="inferred from homology"/>
<feature type="region of interest" description="Disordered" evidence="5">
    <location>
        <begin position="1373"/>
        <end position="1395"/>
    </location>
</feature>
<evidence type="ECO:0000259" key="6">
    <source>
        <dbReference type="Pfam" id="PF07814"/>
    </source>
</evidence>
<dbReference type="SUPFAM" id="SSF46689">
    <property type="entry name" value="Homeodomain-like"/>
    <property type="match status" value="1"/>
</dbReference>
<dbReference type="InterPro" id="IPR022771">
    <property type="entry name" value="WAPL_C"/>
</dbReference>
<sequence>MSDDEDAAIKRRYMRWTGELQEAYLDALERCGGLHEARPKALLDMLQPRFPFLTLQNVKNHLQKQRTKEAKAAAGGGRRNSASRRSGDEEEDLDDADPMDSGEGPSSGGGAGPAPPRGAPAIWLSDSWAGPLCDATGVAPSNLIDLAKRALALTVHQLALYRKLLGELEQHEEDHTLLVAALREDPSGQTIVLEAQRVAGTSGGAAFSAGLSAGGGGPGSTLTGTTSGAGGEEARAVRLRRLLARLLPPNPFSSGPKAEAAMKLAAWMAAVSREGDGASVSAGSHLGGAGDIPLGGRRTAAAPDGPVRAASGRQGGAGVEEMEAEGAQPRRRSKRHKPLSELLAEIPLQEPLRAPAAAPAPGVPSMPAQGAPPPPAAEQLQQLLMGTGAGLGGDAGSDPLGGALSLLLQQHLSGEQAQAAQAAMEMDDDSLMLRALDAQMSSLLLQSVSNALLRSAQEGGDMPMDAAPGGGGGAAPIEGAAGGAGGAGVPSGFDAAAALAAAGQLQLPAHFQDAVAAALGDDPLSTAAVDISVLRSFLDMLSSGGISPLPSGRMQGGGGGSGPPGGREQEQPGAESFLLNSSDPFFFPEGQEAAKPRSTARAASPASKGGGGASGRRRAGAASPAGKGSAASAGKASGPSAAAARQQKAATTGSTARSTQAAAAKQRAAAKPAGSLLSHRNSSANLRQLPQQADGGSQKQQAATGGRPSVRSRPAGAPATAAPAAAKAAGTSPGKRKAGVADTAAAAAPGSTDTSPSKKMKKGGSGSSTSSGAAAAAAAGASSGMPASGGTTRPAAAAGTGGTKAAAGARPPQQAAAAGGLAALTRLVNPAAVRDHAAATTVVQAQALGEQQSIADDALWALDGLSSGSDGTIRDSLAALAEICASRRGRLALRSGNVAADILAAAGGLKVQRDPVQALGLATLLLCFCQADADAALLGRQEVAAAAAQLLKLSSTLDVSTEVSGAAGAAGSNAAATKLLAVLKERPYCAQLPAEERGSPLGVALVALSGVLNPHEGSLITDPLKAALRQAGALQAAAQVAADHAIALSDSSPTIQTVRSLWRLHKALLLLENACFACPDNEALLLAVQVRSGVEPLISTAGLVSWLVQQLGLLSRQALITGIKKDCLRALLAVLMNLTQNNPAGCNAVVDAGALAPVAALLAQIVRGGPKIKGVVAGREELAAWLDELSGCLALLINLVEHQPAWRDQLRQLQLPDTSRGSGSGAGSRLQLVPLLCALLAAVAPRAKGATTPTAAATSLGRRLSLGSGEVTLDCLESVDAGGAASIVEAYGAILLGFLIQDNGAARAQAAALLPGGSLEPVVAAVERCLHFYITAGAMTKSNVESLSALLASLQQQQQQAGAAGGAGAAASPAAAAAGGGSGGRDSDSLSPVLE</sequence>
<accession>A0A2P6U1U2</accession>
<evidence type="ECO:0000313" key="8">
    <source>
        <dbReference type="Proteomes" id="UP000239899"/>
    </source>
</evidence>
<keyword evidence="8" id="KW-1185">Reference proteome</keyword>
<dbReference type="GO" id="GO:0003677">
    <property type="term" value="F:DNA binding"/>
    <property type="evidence" value="ECO:0007669"/>
    <property type="project" value="InterPro"/>
</dbReference>
<dbReference type="InterPro" id="IPR011989">
    <property type="entry name" value="ARM-like"/>
</dbReference>
<gene>
    <name evidence="7" type="ORF">C2E21_1276</name>
</gene>
<evidence type="ECO:0000256" key="1">
    <source>
        <dbReference type="ARBA" id="ARBA00006854"/>
    </source>
</evidence>
<dbReference type="Pfam" id="PF07814">
    <property type="entry name" value="WAPL"/>
    <property type="match status" value="1"/>
</dbReference>